<dbReference type="EMBL" id="SLWR01000013">
    <property type="protein sequence ID" value="TCO42403.1"/>
    <property type="molecule type" value="Genomic_DNA"/>
</dbReference>
<dbReference type="AlphaFoldDB" id="A0A4R2ICU6"/>
<keyword evidence="2" id="KW-1185">Reference proteome</keyword>
<name>A0A4R2ICU6_9ACTN</name>
<evidence type="ECO:0000313" key="2">
    <source>
        <dbReference type="Proteomes" id="UP000295573"/>
    </source>
</evidence>
<reference evidence="1 2" key="1">
    <citation type="journal article" date="2015" name="Stand. Genomic Sci.">
        <title>Genomic Encyclopedia of Bacterial and Archaeal Type Strains, Phase III: the genomes of soil and plant-associated and newly described type strains.</title>
        <authorList>
            <person name="Whitman W.B."/>
            <person name="Woyke T."/>
            <person name="Klenk H.P."/>
            <person name="Zhou Y."/>
            <person name="Lilburn T.G."/>
            <person name="Beck B.J."/>
            <person name="De Vos P."/>
            <person name="Vandamme P."/>
            <person name="Eisen J.A."/>
            <person name="Garrity G."/>
            <person name="Hugenholtz P."/>
            <person name="Kyrpides N.C."/>
        </authorList>
    </citation>
    <scope>NUCLEOTIDE SEQUENCE [LARGE SCALE GENOMIC DNA]</scope>
    <source>
        <strain evidence="1 2">VKM Ac-2541</strain>
    </source>
</reference>
<accession>A0A4R2ICU6</accession>
<organism evidence="1 2">
    <name type="scientific">Kribbella antiqua</name>
    <dbReference type="NCBI Taxonomy" id="2512217"/>
    <lineage>
        <taxon>Bacteria</taxon>
        <taxon>Bacillati</taxon>
        <taxon>Actinomycetota</taxon>
        <taxon>Actinomycetes</taxon>
        <taxon>Propionibacteriales</taxon>
        <taxon>Kribbellaceae</taxon>
        <taxon>Kribbella</taxon>
    </lineage>
</organism>
<protein>
    <submittedName>
        <fullName evidence="1">Uncharacterized protein</fullName>
    </submittedName>
</protein>
<dbReference type="Proteomes" id="UP000295573">
    <property type="component" value="Unassembled WGS sequence"/>
</dbReference>
<evidence type="ECO:0000313" key="1">
    <source>
        <dbReference type="EMBL" id="TCO42403.1"/>
    </source>
</evidence>
<dbReference type="OrthoDB" id="3830154at2"/>
<sequence>MSRGHDDSDTVAQATPHELVRELENSIAARLAAANRAGDEVALAQVQADHLIAEAEGQAAEEARQRTAAILSAARAEAARLTEAGVRRAAELTAVATRRRDQDVATVVAAVLPQQIRSSLDEVSRP</sequence>
<comment type="caution">
    <text evidence="1">The sequence shown here is derived from an EMBL/GenBank/DDBJ whole genome shotgun (WGS) entry which is preliminary data.</text>
</comment>
<dbReference type="RefSeq" id="WP_132155245.1">
    <property type="nucleotide sequence ID" value="NZ_SLWR01000013.1"/>
</dbReference>
<proteinExistence type="predicted"/>
<gene>
    <name evidence="1" type="ORF">EV646_11324</name>
</gene>